<evidence type="ECO:0000256" key="3">
    <source>
        <dbReference type="ARBA" id="ARBA00022679"/>
    </source>
</evidence>
<dbReference type="InterPro" id="IPR004045">
    <property type="entry name" value="Glutathione_S-Trfase_N"/>
</dbReference>
<dbReference type="SFLD" id="SFLDG01152">
    <property type="entry name" value="Main.3:_Omega-_and_Tau-like"/>
    <property type="match status" value="1"/>
</dbReference>
<dbReference type="FunFam" id="3.40.30.10:FF:000014">
    <property type="entry name" value="Tau class glutathione S-transferase"/>
    <property type="match status" value="1"/>
</dbReference>
<feature type="domain" description="GST N-terminal" evidence="6">
    <location>
        <begin position="36"/>
        <end position="115"/>
    </location>
</feature>
<dbReference type="CDD" id="cd03058">
    <property type="entry name" value="GST_N_Tau"/>
    <property type="match status" value="1"/>
</dbReference>
<dbReference type="GO" id="GO:0004364">
    <property type="term" value="F:glutathione transferase activity"/>
    <property type="evidence" value="ECO:0007669"/>
    <property type="project" value="UniProtKB-EC"/>
</dbReference>
<reference evidence="8 9" key="1">
    <citation type="submission" date="2024-05" db="EMBL/GenBank/DDBJ databases">
        <title>De novo assembly of an allotetraploid wild potato.</title>
        <authorList>
            <person name="Hosaka A.J."/>
        </authorList>
    </citation>
    <scope>NUCLEOTIDE SEQUENCE [LARGE SCALE GENOMIC DNA]</scope>
    <source>
        <tissue evidence="8">Young leaves</tissue>
    </source>
</reference>
<feature type="domain" description="GST C-terminal" evidence="7">
    <location>
        <begin position="120"/>
        <end position="242"/>
    </location>
</feature>
<protein>
    <recommendedName>
        <fullName evidence="5">Probable glutathione S-transferase</fullName>
        <ecNumber evidence="2">2.5.1.18</ecNumber>
    </recommendedName>
</protein>
<dbReference type="InterPro" id="IPR045074">
    <property type="entry name" value="GST_C_Tau"/>
</dbReference>
<dbReference type="Pfam" id="PF02798">
    <property type="entry name" value="GST_N"/>
    <property type="match status" value="1"/>
</dbReference>
<dbReference type="InterPro" id="IPR040079">
    <property type="entry name" value="Glutathione_S-Trfase"/>
</dbReference>
<proteinExistence type="inferred from homology"/>
<accession>A0ABD2R4X3</accession>
<dbReference type="PANTHER" id="PTHR11260:SF676">
    <property type="entry name" value="GLUTATHIONE S-TRANSFERASE U8"/>
    <property type="match status" value="1"/>
</dbReference>
<evidence type="ECO:0000256" key="2">
    <source>
        <dbReference type="ARBA" id="ARBA00012452"/>
    </source>
</evidence>
<evidence type="ECO:0000313" key="9">
    <source>
        <dbReference type="Proteomes" id="UP001627284"/>
    </source>
</evidence>
<comment type="similarity">
    <text evidence="1">Belongs to the GST superfamily. HSP26 family.</text>
</comment>
<keyword evidence="9" id="KW-1185">Reference proteome</keyword>
<evidence type="ECO:0000256" key="1">
    <source>
        <dbReference type="ARBA" id="ARBA00009929"/>
    </source>
</evidence>
<dbReference type="InterPro" id="IPR004046">
    <property type="entry name" value="GST_C"/>
</dbReference>
<evidence type="ECO:0000259" key="6">
    <source>
        <dbReference type="PROSITE" id="PS50404"/>
    </source>
</evidence>
<dbReference type="SFLD" id="SFLDS00019">
    <property type="entry name" value="Glutathione_Transferase_(cytos"/>
    <property type="match status" value="1"/>
</dbReference>
<evidence type="ECO:0000259" key="7">
    <source>
        <dbReference type="PROSITE" id="PS50405"/>
    </source>
</evidence>
<gene>
    <name evidence="8" type="ORF">AABB24_037441</name>
</gene>
<dbReference type="InterPro" id="IPR045073">
    <property type="entry name" value="Omega/Tau-like"/>
</dbReference>
<organism evidence="8 9">
    <name type="scientific">Solanum stoloniferum</name>
    <dbReference type="NCBI Taxonomy" id="62892"/>
    <lineage>
        <taxon>Eukaryota</taxon>
        <taxon>Viridiplantae</taxon>
        <taxon>Streptophyta</taxon>
        <taxon>Embryophyta</taxon>
        <taxon>Tracheophyta</taxon>
        <taxon>Spermatophyta</taxon>
        <taxon>Magnoliopsida</taxon>
        <taxon>eudicotyledons</taxon>
        <taxon>Gunneridae</taxon>
        <taxon>Pentapetalae</taxon>
        <taxon>asterids</taxon>
        <taxon>lamiids</taxon>
        <taxon>Solanales</taxon>
        <taxon>Solanaceae</taxon>
        <taxon>Solanoideae</taxon>
        <taxon>Solaneae</taxon>
        <taxon>Solanum</taxon>
    </lineage>
</organism>
<dbReference type="CDD" id="cd03185">
    <property type="entry name" value="GST_C_Tau"/>
    <property type="match status" value="1"/>
</dbReference>
<comment type="catalytic activity">
    <reaction evidence="4">
        <text>RX + glutathione = an S-substituted glutathione + a halide anion + H(+)</text>
        <dbReference type="Rhea" id="RHEA:16437"/>
        <dbReference type="ChEBI" id="CHEBI:15378"/>
        <dbReference type="ChEBI" id="CHEBI:16042"/>
        <dbReference type="ChEBI" id="CHEBI:17792"/>
        <dbReference type="ChEBI" id="CHEBI:57925"/>
        <dbReference type="ChEBI" id="CHEBI:90779"/>
        <dbReference type="EC" id="2.5.1.18"/>
    </reaction>
</comment>
<dbReference type="Gene3D" id="1.20.1050.10">
    <property type="match status" value="1"/>
</dbReference>
<dbReference type="SFLD" id="SFLDG00358">
    <property type="entry name" value="Main_(cytGST)"/>
    <property type="match status" value="1"/>
</dbReference>
<evidence type="ECO:0000313" key="8">
    <source>
        <dbReference type="EMBL" id="KAL3326750.1"/>
    </source>
</evidence>
<dbReference type="InterPro" id="IPR010987">
    <property type="entry name" value="Glutathione-S-Trfase_C-like"/>
</dbReference>
<dbReference type="PANTHER" id="PTHR11260">
    <property type="entry name" value="GLUTATHIONE S-TRANSFERASE, GST, SUPERFAMILY, GST DOMAIN CONTAINING"/>
    <property type="match status" value="1"/>
</dbReference>
<dbReference type="SUPFAM" id="SSF52833">
    <property type="entry name" value="Thioredoxin-like"/>
    <property type="match status" value="1"/>
</dbReference>
<dbReference type="InterPro" id="IPR036282">
    <property type="entry name" value="Glutathione-S-Trfase_C_sf"/>
</dbReference>
<keyword evidence="3" id="KW-0808">Transferase</keyword>
<dbReference type="EC" id="2.5.1.18" evidence="2"/>
<dbReference type="FunFam" id="1.20.1050.10:FF:000012">
    <property type="entry name" value="Tau class glutathione S-transferase"/>
    <property type="match status" value="1"/>
</dbReference>
<dbReference type="EMBL" id="JBJKTR010000022">
    <property type="protein sequence ID" value="KAL3326750.1"/>
    <property type="molecule type" value="Genomic_DNA"/>
</dbReference>
<feature type="non-terminal residue" evidence="8">
    <location>
        <position position="1"/>
    </location>
</feature>
<evidence type="ECO:0000256" key="5">
    <source>
        <dbReference type="ARBA" id="ARBA00071370"/>
    </source>
</evidence>
<dbReference type="Pfam" id="PF00043">
    <property type="entry name" value="GST_C"/>
    <property type="match status" value="1"/>
</dbReference>
<dbReference type="Proteomes" id="UP001627284">
    <property type="component" value="Unassembled WGS sequence"/>
</dbReference>
<dbReference type="SUPFAM" id="SSF47616">
    <property type="entry name" value="GST C-terminal domain-like"/>
    <property type="match status" value="1"/>
</dbReference>
<evidence type="ECO:0000256" key="4">
    <source>
        <dbReference type="ARBA" id="ARBA00047960"/>
    </source>
</evidence>
<dbReference type="PROSITE" id="PS50405">
    <property type="entry name" value="GST_CTER"/>
    <property type="match status" value="1"/>
</dbReference>
<dbReference type="InterPro" id="IPR036249">
    <property type="entry name" value="Thioredoxin-like_sf"/>
</dbReference>
<dbReference type="Gene3D" id="3.40.30.10">
    <property type="entry name" value="Glutaredoxin"/>
    <property type="match status" value="1"/>
</dbReference>
<sequence>NPLRFPYRAIKEHQRINNTTITKSSTQLQVYYKNMSGVKLLGVNGSPASQRVEWALKIKGVKYEFITEDLQNKSPLLLKSNPVYKKIPVLLHNDNPIAESLVIIEYIDEAFEGPSILPKDPYDRAIARFWAKFLDDKCLPAVWKALWSQEEEQEKDKEEAYEVLKVLDNELKDKKFFGGDNIGFVDIVANFVGFWIGIVEEATGVVLVTSEKFPNICAWRDEYLNCDKVKENLPSREMLLGYFKSRVQAVAATLN</sequence>
<dbReference type="AlphaFoldDB" id="A0ABD2R4X3"/>
<dbReference type="PROSITE" id="PS50404">
    <property type="entry name" value="GST_NTER"/>
    <property type="match status" value="1"/>
</dbReference>
<name>A0ABD2R4X3_9SOLN</name>
<comment type="caution">
    <text evidence="8">The sequence shown here is derived from an EMBL/GenBank/DDBJ whole genome shotgun (WGS) entry which is preliminary data.</text>
</comment>